<feature type="domain" description="Beta-lactamase-related" evidence="1">
    <location>
        <begin position="8"/>
        <end position="371"/>
    </location>
</feature>
<dbReference type="InterPro" id="IPR050789">
    <property type="entry name" value="Diverse_Enzym_Activities"/>
</dbReference>
<evidence type="ECO:0000313" key="3">
    <source>
        <dbReference type="Proteomes" id="UP001139311"/>
    </source>
</evidence>
<dbReference type="InterPro" id="IPR012338">
    <property type="entry name" value="Beta-lactam/transpept-like"/>
</dbReference>
<dbReference type="PANTHER" id="PTHR43283">
    <property type="entry name" value="BETA-LACTAMASE-RELATED"/>
    <property type="match status" value="1"/>
</dbReference>
<dbReference type="Proteomes" id="UP001139311">
    <property type="component" value="Unassembled WGS sequence"/>
</dbReference>
<dbReference type="RefSeq" id="WP_226605934.1">
    <property type="nucleotide sequence ID" value="NZ_JAJAQI010000007.1"/>
</dbReference>
<reference evidence="2" key="1">
    <citation type="submission" date="2021-10" db="EMBL/GenBank/DDBJ databases">
        <title>Roseicella aerolatum sp. nov., isolated from aerosols of e-waste dismantling site.</title>
        <authorList>
            <person name="Qin T."/>
        </authorList>
    </citation>
    <scope>NUCLEOTIDE SEQUENCE</scope>
    <source>
        <strain evidence="2">GB24</strain>
    </source>
</reference>
<dbReference type="SUPFAM" id="SSF56601">
    <property type="entry name" value="beta-lactamase/transpeptidase-like"/>
    <property type="match status" value="1"/>
</dbReference>
<evidence type="ECO:0000259" key="1">
    <source>
        <dbReference type="Pfam" id="PF00144"/>
    </source>
</evidence>
<gene>
    <name evidence="2" type="ORF">LHA35_06275</name>
</gene>
<sequence length="390" mass="41772">MTDTAAIDTVLRSAVESGAVPGLVALAADRDGPIYEGAFGRRDLDAPAPMTPDTVFWIASMTKAITSVAAMQLVEEGRLPLDAPLGGLLPDLAAPQVLEGFAADGTPRLRPARRPITLRHLLTHTAGFTYNTWNAAMARYMERTGLPAPRSGKLASLRAPLVFEPGERWEYSIATDWVGRAVEAATGQRLEVILQERILGPLGMADSGFVPGASQRARRARVHQRDAAGGLTPIDFQLPEAPEFFGGGGGLLSTGPDYLRFLRMLLQGGALDGVRLLRPETVAEMGRNQIGALEFRPMRSALPALSNDFDPFPGMSRKWGLGFLINGEDVPGRRAAGSLAWAGLGNTWFWIDPRRGVAGVLLTQILPFADPAVLEVLGRFEAAVYAGRAA</sequence>
<dbReference type="Pfam" id="PF00144">
    <property type="entry name" value="Beta-lactamase"/>
    <property type="match status" value="1"/>
</dbReference>
<dbReference type="PANTHER" id="PTHR43283:SF3">
    <property type="entry name" value="BETA-LACTAMASE FAMILY PROTEIN (AFU_ORTHOLOGUE AFUA_5G07500)"/>
    <property type="match status" value="1"/>
</dbReference>
<organism evidence="2 3">
    <name type="scientific">Roseicella aerolata</name>
    <dbReference type="NCBI Taxonomy" id="2883479"/>
    <lineage>
        <taxon>Bacteria</taxon>
        <taxon>Pseudomonadati</taxon>
        <taxon>Pseudomonadota</taxon>
        <taxon>Alphaproteobacteria</taxon>
        <taxon>Acetobacterales</taxon>
        <taxon>Roseomonadaceae</taxon>
        <taxon>Roseicella</taxon>
    </lineage>
</organism>
<keyword evidence="3" id="KW-1185">Reference proteome</keyword>
<dbReference type="Gene3D" id="3.40.710.10">
    <property type="entry name" value="DD-peptidase/beta-lactamase superfamily"/>
    <property type="match status" value="1"/>
</dbReference>
<protein>
    <submittedName>
        <fullName evidence="2">Beta-lactamase family protein</fullName>
    </submittedName>
</protein>
<accession>A0A9X1IB99</accession>
<comment type="caution">
    <text evidence="2">The sequence shown here is derived from an EMBL/GenBank/DDBJ whole genome shotgun (WGS) entry which is preliminary data.</text>
</comment>
<dbReference type="EMBL" id="JAJAQI010000007">
    <property type="protein sequence ID" value="MCB4821337.1"/>
    <property type="molecule type" value="Genomic_DNA"/>
</dbReference>
<dbReference type="AlphaFoldDB" id="A0A9X1IB99"/>
<evidence type="ECO:0000313" key="2">
    <source>
        <dbReference type="EMBL" id="MCB4821337.1"/>
    </source>
</evidence>
<proteinExistence type="predicted"/>
<name>A0A9X1IB99_9PROT</name>
<dbReference type="InterPro" id="IPR001466">
    <property type="entry name" value="Beta-lactam-related"/>
</dbReference>